<dbReference type="STRING" id="74649.A0A2P6S4H3"/>
<dbReference type="PANTHER" id="PTHR20902:SF0">
    <property type="entry name" value="TRAFFICKING PROTEIN PARTICLE COMPLEX SUBUNIT 5"/>
    <property type="match status" value="1"/>
</dbReference>
<dbReference type="GO" id="GO:1990071">
    <property type="term" value="C:TRAPPII protein complex"/>
    <property type="evidence" value="ECO:0007669"/>
    <property type="project" value="TreeGrafter"/>
</dbReference>
<sequence length="43" mass="4843">MKLLPNVLDRPLSKGKQEVSLSAFSFLFSELVQYSQTQVDNIA</sequence>
<gene>
    <name evidence="7" type="ORF">RchiOBHm_Chr2g0167881</name>
    <name evidence="8" type="ORF">RchiOBHm_Chr2g0167891</name>
</gene>
<evidence type="ECO:0000256" key="2">
    <source>
        <dbReference type="ARBA" id="ARBA00004555"/>
    </source>
</evidence>
<keyword evidence="9" id="KW-1185">Reference proteome</keyword>
<evidence type="ECO:0000256" key="6">
    <source>
        <dbReference type="ARBA" id="ARBA00023034"/>
    </source>
</evidence>
<organism evidence="8 9">
    <name type="scientific">Rosa chinensis</name>
    <name type="common">China rose</name>
    <dbReference type="NCBI Taxonomy" id="74649"/>
    <lineage>
        <taxon>Eukaryota</taxon>
        <taxon>Viridiplantae</taxon>
        <taxon>Streptophyta</taxon>
        <taxon>Embryophyta</taxon>
        <taxon>Tracheophyta</taxon>
        <taxon>Spermatophyta</taxon>
        <taxon>Magnoliopsida</taxon>
        <taxon>eudicotyledons</taxon>
        <taxon>Gunneridae</taxon>
        <taxon>Pentapetalae</taxon>
        <taxon>rosids</taxon>
        <taxon>fabids</taxon>
        <taxon>Rosales</taxon>
        <taxon>Rosaceae</taxon>
        <taxon>Rosoideae</taxon>
        <taxon>Rosoideae incertae sedis</taxon>
        <taxon>Rosa</taxon>
    </lineage>
</organism>
<protein>
    <submittedName>
        <fullName evidence="8">Uncharacterized protein</fullName>
    </submittedName>
</protein>
<keyword evidence="6" id="KW-0333">Golgi apparatus</keyword>
<dbReference type="GO" id="GO:0005783">
    <property type="term" value="C:endoplasmic reticulum"/>
    <property type="evidence" value="ECO:0007669"/>
    <property type="project" value="UniProtKB-SubCell"/>
</dbReference>
<comment type="subcellular location">
    <subcellularLocation>
        <location evidence="1">Endoplasmic reticulum</location>
    </subcellularLocation>
    <subcellularLocation>
        <location evidence="2">Golgi apparatus</location>
    </subcellularLocation>
</comment>
<reference evidence="8 9" key="1">
    <citation type="journal article" date="2018" name="Nat. Genet.">
        <title>The Rosa genome provides new insights in the design of modern roses.</title>
        <authorList>
            <person name="Bendahmane M."/>
        </authorList>
    </citation>
    <scope>NUCLEOTIDE SEQUENCE [LARGE SCALE GENOMIC DNA]</scope>
    <source>
        <strain evidence="9">cv. Old Blush</strain>
    </source>
</reference>
<dbReference type="EMBL" id="PDCK01000040">
    <property type="protein sequence ID" value="PRQ53565.1"/>
    <property type="molecule type" value="Genomic_DNA"/>
</dbReference>
<evidence type="ECO:0000256" key="3">
    <source>
        <dbReference type="ARBA" id="ARBA00022448"/>
    </source>
</evidence>
<keyword evidence="5" id="KW-0931">ER-Golgi transport</keyword>
<dbReference type="Proteomes" id="UP000238479">
    <property type="component" value="Chromosome 2"/>
</dbReference>
<keyword evidence="3" id="KW-0813">Transport</keyword>
<evidence type="ECO:0000256" key="5">
    <source>
        <dbReference type="ARBA" id="ARBA00022892"/>
    </source>
</evidence>
<dbReference type="InterPro" id="IPR016696">
    <property type="entry name" value="TRAPP-I_su5"/>
</dbReference>
<name>A0A2P6S4H3_ROSCH</name>
<comment type="caution">
    <text evidence="8">The sequence shown here is derived from an EMBL/GenBank/DDBJ whole genome shotgun (WGS) entry which is preliminary data.</text>
</comment>
<evidence type="ECO:0000313" key="9">
    <source>
        <dbReference type="Proteomes" id="UP000238479"/>
    </source>
</evidence>
<proteinExistence type="predicted"/>
<keyword evidence="4" id="KW-0256">Endoplasmic reticulum</keyword>
<dbReference type="GO" id="GO:1990070">
    <property type="term" value="C:TRAPPI protein complex"/>
    <property type="evidence" value="ECO:0007669"/>
    <property type="project" value="TreeGrafter"/>
</dbReference>
<evidence type="ECO:0000313" key="7">
    <source>
        <dbReference type="EMBL" id="PRQ53564.1"/>
    </source>
</evidence>
<dbReference type="GO" id="GO:1990072">
    <property type="term" value="C:TRAPPIII protein complex"/>
    <property type="evidence" value="ECO:0007669"/>
    <property type="project" value="TreeGrafter"/>
</dbReference>
<evidence type="ECO:0000256" key="4">
    <source>
        <dbReference type="ARBA" id="ARBA00022824"/>
    </source>
</evidence>
<accession>A0A2P6S4H3</accession>
<evidence type="ECO:0000313" key="8">
    <source>
        <dbReference type="EMBL" id="PRQ53565.1"/>
    </source>
</evidence>
<evidence type="ECO:0000256" key="1">
    <source>
        <dbReference type="ARBA" id="ARBA00004240"/>
    </source>
</evidence>
<dbReference type="Gramene" id="PRQ53565">
    <property type="protein sequence ID" value="PRQ53565"/>
    <property type="gene ID" value="RchiOBHm_Chr2g0167891"/>
</dbReference>
<dbReference type="Gramene" id="PRQ53564">
    <property type="protein sequence ID" value="PRQ53564"/>
    <property type="gene ID" value="RchiOBHm_Chr2g0167881"/>
</dbReference>
<dbReference type="AlphaFoldDB" id="A0A2P6S4H3"/>
<dbReference type="PANTHER" id="PTHR20902">
    <property type="entry name" value="41-2 PROTEIN ANTIGEN-RELATED"/>
    <property type="match status" value="1"/>
</dbReference>
<dbReference type="EMBL" id="PDCK01000040">
    <property type="protein sequence ID" value="PRQ53564.1"/>
    <property type="molecule type" value="Genomic_DNA"/>
</dbReference>
<dbReference type="GO" id="GO:0006888">
    <property type="term" value="P:endoplasmic reticulum to Golgi vesicle-mediated transport"/>
    <property type="evidence" value="ECO:0007669"/>
    <property type="project" value="TreeGrafter"/>
</dbReference>